<proteinExistence type="predicted"/>
<dbReference type="RefSeq" id="WP_068129953.1">
    <property type="nucleotide sequence ID" value="NZ_CP042914.1"/>
</dbReference>
<keyword evidence="1" id="KW-0732">Signal</keyword>
<protein>
    <submittedName>
        <fullName evidence="2">Neutral/alkaline non-lysosomal ceramidase</fullName>
    </submittedName>
</protein>
<organism evidence="2 3">
    <name type="scientific">Roseimaritima ulvae</name>
    <dbReference type="NCBI Taxonomy" id="980254"/>
    <lineage>
        <taxon>Bacteria</taxon>
        <taxon>Pseudomonadati</taxon>
        <taxon>Planctomycetota</taxon>
        <taxon>Planctomycetia</taxon>
        <taxon>Pirellulales</taxon>
        <taxon>Pirellulaceae</taxon>
        <taxon>Roseimaritima</taxon>
    </lineage>
</organism>
<sequence length="705" mass="77095" precursor="true">MSLRYLLAFALLSIAVPARAELRVGAKVVDVSPPQFPVLVNGGMLNKTAGQINTPVSARAIVVDDGQQRLAIVVVDSCMMPRPLLDDAKRLAAKRTDIQPDHMLISATHTHTAPSCMGALGTDADPAYVSYLREKLAEAIAAAEAELQPARVGFATGDAAPYTALRRWVRRSDRVADDPFGNPTVRANMHSANNWDDVTGPSGPEDPELSLIAFQSPDGQPIAMLANFSMHYFGDRPISADYFGLFANRVQDRLAAEANDKTLQPVAIMSHGCSGDIWRRDYALRPEDRPDFTIDGFTDDLVEIALEAYEDVEYQTDATIAMAEQRLPMKYRVPDKQLLQWAQKIIEPLGDNPPTNTTEVYAREQVRLHQLQATEVVVQALRIGDIGIATTPTETYALTGLKLKLQSPLKHTMVIELANGGDGYIPPPEQHVLGGYNTWAARSAGLEVTAEPKITAAGLALLEQVSGQPRHVPAWPQTSEAKTIASLGPLAHYRMNEFEGPRAIDAGAQHRDGIYESGVVFFLEGAPVQGRETKNVRELNRAAHFAGGRLRTRFEDLGDSYSVAMWFWNGMPNEARETTGWLFSRDHEHTVSPQGDHLGIGGTATKPGCLVYQHGGDSEAVQVGSTPLERWSWNRVLFVRDGQTVRVYLNDNAKPEITAELDPQTASPPAPIFFGGRSDNQSNFEGRIDEVAVFGEALEATSFAE</sequence>
<feature type="signal peptide" evidence="1">
    <location>
        <begin position="1"/>
        <end position="20"/>
    </location>
</feature>
<dbReference type="KEGG" id="rul:UC8_54320"/>
<evidence type="ECO:0000313" key="2">
    <source>
        <dbReference type="EMBL" id="QEG43384.1"/>
    </source>
</evidence>
<accession>A0A5B9QWH0</accession>
<dbReference type="Proteomes" id="UP000325286">
    <property type="component" value="Chromosome"/>
</dbReference>
<reference evidence="2 3" key="1">
    <citation type="submission" date="2019-08" db="EMBL/GenBank/DDBJ databases">
        <title>Deep-cultivation of Planctomycetes and their phenomic and genomic characterization uncovers novel biology.</title>
        <authorList>
            <person name="Wiegand S."/>
            <person name="Jogler M."/>
            <person name="Boedeker C."/>
            <person name="Pinto D."/>
            <person name="Vollmers J."/>
            <person name="Rivas-Marin E."/>
            <person name="Kohn T."/>
            <person name="Peeters S.H."/>
            <person name="Heuer A."/>
            <person name="Rast P."/>
            <person name="Oberbeckmann S."/>
            <person name="Bunk B."/>
            <person name="Jeske O."/>
            <person name="Meyerdierks A."/>
            <person name="Storesund J.E."/>
            <person name="Kallscheuer N."/>
            <person name="Luecker S."/>
            <person name="Lage O.M."/>
            <person name="Pohl T."/>
            <person name="Merkel B.J."/>
            <person name="Hornburger P."/>
            <person name="Mueller R.-W."/>
            <person name="Bruemmer F."/>
            <person name="Labrenz M."/>
            <person name="Spormann A.M."/>
            <person name="Op den Camp H."/>
            <person name="Overmann J."/>
            <person name="Amann R."/>
            <person name="Jetten M.S.M."/>
            <person name="Mascher T."/>
            <person name="Medema M.H."/>
            <person name="Devos D.P."/>
            <person name="Kaster A.-K."/>
            <person name="Ovreas L."/>
            <person name="Rohde M."/>
            <person name="Galperin M.Y."/>
            <person name="Jogler C."/>
        </authorList>
    </citation>
    <scope>NUCLEOTIDE SEQUENCE [LARGE SCALE GENOMIC DNA]</scope>
    <source>
        <strain evidence="2 3">UC8</strain>
    </source>
</reference>
<dbReference type="OrthoDB" id="9790058at2"/>
<dbReference type="SUPFAM" id="SSF49899">
    <property type="entry name" value="Concanavalin A-like lectins/glucanases"/>
    <property type="match status" value="1"/>
</dbReference>
<dbReference type="Pfam" id="PF13385">
    <property type="entry name" value="Laminin_G_3"/>
    <property type="match status" value="1"/>
</dbReference>
<evidence type="ECO:0000313" key="3">
    <source>
        <dbReference type="Proteomes" id="UP000325286"/>
    </source>
</evidence>
<feature type="chain" id="PRO_5022911412" evidence="1">
    <location>
        <begin position="21"/>
        <end position="705"/>
    </location>
</feature>
<evidence type="ECO:0000256" key="1">
    <source>
        <dbReference type="SAM" id="SignalP"/>
    </source>
</evidence>
<gene>
    <name evidence="2" type="ORF">UC8_54320</name>
</gene>
<name>A0A5B9QWH0_9BACT</name>
<dbReference type="Gene3D" id="2.60.120.200">
    <property type="match status" value="1"/>
</dbReference>
<dbReference type="EMBL" id="CP042914">
    <property type="protein sequence ID" value="QEG43384.1"/>
    <property type="molecule type" value="Genomic_DNA"/>
</dbReference>
<dbReference type="AlphaFoldDB" id="A0A5B9QWH0"/>
<dbReference type="InterPro" id="IPR013320">
    <property type="entry name" value="ConA-like_dom_sf"/>
</dbReference>
<keyword evidence="3" id="KW-1185">Reference proteome</keyword>